<keyword evidence="2" id="KW-1185">Reference proteome</keyword>
<accession>A0ABR4Q684</accession>
<organism evidence="1 2">
    <name type="scientific">Taenia crassiceps</name>
    <dbReference type="NCBI Taxonomy" id="6207"/>
    <lineage>
        <taxon>Eukaryota</taxon>
        <taxon>Metazoa</taxon>
        <taxon>Spiralia</taxon>
        <taxon>Lophotrochozoa</taxon>
        <taxon>Platyhelminthes</taxon>
        <taxon>Cestoda</taxon>
        <taxon>Eucestoda</taxon>
        <taxon>Cyclophyllidea</taxon>
        <taxon>Taeniidae</taxon>
        <taxon>Taenia</taxon>
    </lineage>
</organism>
<gene>
    <name evidence="1" type="ORF">TcWFU_000406</name>
</gene>
<comment type="caution">
    <text evidence="1">The sequence shown here is derived from an EMBL/GenBank/DDBJ whole genome shotgun (WGS) entry which is preliminary data.</text>
</comment>
<evidence type="ECO:0000313" key="1">
    <source>
        <dbReference type="EMBL" id="KAL5105077.1"/>
    </source>
</evidence>
<name>A0ABR4Q684_9CEST</name>
<evidence type="ECO:0000313" key="2">
    <source>
        <dbReference type="Proteomes" id="UP001651158"/>
    </source>
</evidence>
<proteinExistence type="predicted"/>
<reference evidence="1 2" key="1">
    <citation type="journal article" date="2022" name="Front. Cell. Infect. Microbiol.">
        <title>The Genomes of Two Strains of Taenia crassiceps the Animal Model for the Study of Human Cysticercosis.</title>
        <authorList>
            <person name="Bobes R.J."/>
            <person name="Estrada K."/>
            <person name="Rios-Valencia D.G."/>
            <person name="Calderon-Gallegos A."/>
            <person name="de la Torre P."/>
            <person name="Carrero J.C."/>
            <person name="Sanchez-Flores A."/>
            <person name="Laclette J.P."/>
        </authorList>
    </citation>
    <scope>NUCLEOTIDE SEQUENCE [LARGE SCALE GENOMIC DNA]</scope>
    <source>
        <strain evidence="1">WFUcys</strain>
    </source>
</reference>
<dbReference type="EMBL" id="JAKROA010000009">
    <property type="protein sequence ID" value="KAL5105077.1"/>
    <property type="molecule type" value="Genomic_DNA"/>
</dbReference>
<dbReference type="Proteomes" id="UP001651158">
    <property type="component" value="Unassembled WGS sequence"/>
</dbReference>
<sequence length="68" mass="7880">MVELADIWFEIYQQARGAVVPLCEACVCVCNTLWHDTNLLWLEEANCFRIARILCSRMPKVVPRINTI</sequence>
<protein>
    <submittedName>
        <fullName evidence="1">Uncharacterized protein</fullName>
    </submittedName>
</protein>